<evidence type="ECO:0000256" key="1">
    <source>
        <dbReference type="SAM" id="Phobius"/>
    </source>
</evidence>
<dbReference type="AlphaFoldDB" id="A0A286GCY5"/>
<gene>
    <name evidence="2" type="ORF">SAMN05421508_10344</name>
</gene>
<keyword evidence="1" id="KW-0472">Membrane</keyword>
<evidence type="ECO:0000313" key="2">
    <source>
        <dbReference type="EMBL" id="SOD93361.1"/>
    </source>
</evidence>
<dbReference type="NCBIfam" id="TIGR02115">
    <property type="entry name" value="potass_kdpF"/>
    <property type="match status" value="1"/>
</dbReference>
<evidence type="ECO:0000313" key="3">
    <source>
        <dbReference type="Proteomes" id="UP000219621"/>
    </source>
</evidence>
<dbReference type="RefSeq" id="WP_097278419.1">
    <property type="nucleotide sequence ID" value="NZ_BAAAEP010000016.1"/>
</dbReference>
<dbReference type="GO" id="GO:0008556">
    <property type="term" value="F:P-type potassium transmembrane transporter activity"/>
    <property type="evidence" value="ECO:0007669"/>
    <property type="project" value="InterPro"/>
</dbReference>
<feature type="transmembrane region" description="Helical" evidence="1">
    <location>
        <begin position="6"/>
        <end position="24"/>
    </location>
</feature>
<organism evidence="2 3">
    <name type="scientific">Caenispirillum bisanense</name>
    <dbReference type="NCBI Taxonomy" id="414052"/>
    <lineage>
        <taxon>Bacteria</taxon>
        <taxon>Pseudomonadati</taxon>
        <taxon>Pseudomonadota</taxon>
        <taxon>Alphaproteobacteria</taxon>
        <taxon>Rhodospirillales</taxon>
        <taxon>Novispirillaceae</taxon>
        <taxon>Caenispirillum</taxon>
    </lineage>
</organism>
<dbReference type="EMBL" id="OCNJ01000003">
    <property type="protein sequence ID" value="SOD93361.1"/>
    <property type="molecule type" value="Genomic_DNA"/>
</dbReference>
<keyword evidence="1" id="KW-0812">Transmembrane</keyword>
<protein>
    <submittedName>
        <fullName evidence="2">K+-transporting ATPase, KdpF subunit</fullName>
    </submittedName>
</protein>
<dbReference type="InterPro" id="IPR011726">
    <property type="entry name" value="KdpF"/>
</dbReference>
<keyword evidence="3" id="KW-1185">Reference proteome</keyword>
<proteinExistence type="predicted"/>
<sequence>MDFTHILGLTVALALVAYLGFALLRPEKF</sequence>
<reference evidence="3" key="1">
    <citation type="submission" date="2017-09" db="EMBL/GenBank/DDBJ databases">
        <authorList>
            <person name="Varghese N."/>
            <person name="Submissions S."/>
        </authorList>
    </citation>
    <scope>NUCLEOTIDE SEQUENCE [LARGE SCALE GENOMIC DNA]</scope>
    <source>
        <strain evidence="3">USBA 140</strain>
    </source>
</reference>
<keyword evidence="1" id="KW-1133">Transmembrane helix</keyword>
<dbReference type="Proteomes" id="UP000219621">
    <property type="component" value="Unassembled WGS sequence"/>
</dbReference>
<dbReference type="Pfam" id="PF09604">
    <property type="entry name" value="Potass_KdpF"/>
    <property type="match status" value="1"/>
</dbReference>
<name>A0A286GCY5_9PROT</name>
<accession>A0A286GCY5</accession>
<dbReference type="GO" id="GO:0005886">
    <property type="term" value="C:plasma membrane"/>
    <property type="evidence" value="ECO:0007669"/>
    <property type="project" value="InterPro"/>
</dbReference>